<dbReference type="Gene3D" id="1.10.8.1310">
    <property type="match status" value="1"/>
</dbReference>
<comment type="caution">
    <text evidence="1">The sequence shown here is derived from an EMBL/GenBank/DDBJ whole genome shotgun (WGS) entry which is preliminary data.</text>
</comment>
<gene>
    <name evidence="1" type="ORF">PPNO1_LOCUS6619</name>
</gene>
<evidence type="ECO:0000313" key="1">
    <source>
        <dbReference type="EMBL" id="CAI4216975.1"/>
    </source>
</evidence>
<reference evidence="1" key="1">
    <citation type="submission" date="2022-11" db="EMBL/GenBank/DDBJ databases">
        <authorList>
            <person name="Scott C."/>
            <person name="Bruce N."/>
        </authorList>
    </citation>
    <scope>NUCLEOTIDE SEQUENCE</scope>
</reference>
<keyword evidence="2" id="KW-1185">Reference proteome</keyword>
<accession>A0A9P1H6R2</accession>
<dbReference type="EMBL" id="CALLCH030000015">
    <property type="protein sequence ID" value="CAI4216975.1"/>
    <property type="molecule type" value="Genomic_DNA"/>
</dbReference>
<proteinExistence type="predicted"/>
<evidence type="ECO:0000313" key="2">
    <source>
        <dbReference type="Proteomes" id="UP000838763"/>
    </source>
</evidence>
<sequence>MQASKGKSFVAATPDTLHGRLSFSHLKEGQILEACSKADIEGLKMLAESRGGFLNDGLRRKAWPILLGYPTEYNGEASYLKLRSVLL</sequence>
<protein>
    <recommendedName>
        <fullName evidence="3">Rab-GAP TBC domain-containing protein</fullName>
    </recommendedName>
</protein>
<name>A0A9P1H6R2_9PEZI</name>
<organism evidence="1 2">
    <name type="scientific">Parascedosporium putredinis</name>
    <dbReference type="NCBI Taxonomy" id="1442378"/>
    <lineage>
        <taxon>Eukaryota</taxon>
        <taxon>Fungi</taxon>
        <taxon>Dikarya</taxon>
        <taxon>Ascomycota</taxon>
        <taxon>Pezizomycotina</taxon>
        <taxon>Sordariomycetes</taxon>
        <taxon>Hypocreomycetidae</taxon>
        <taxon>Microascales</taxon>
        <taxon>Microascaceae</taxon>
        <taxon>Parascedosporium</taxon>
    </lineage>
</organism>
<dbReference type="Proteomes" id="UP000838763">
    <property type="component" value="Unassembled WGS sequence"/>
</dbReference>
<evidence type="ECO:0008006" key="3">
    <source>
        <dbReference type="Google" id="ProtNLM"/>
    </source>
</evidence>
<dbReference type="OrthoDB" id="206700at2759"/>
<dbReference type="AlphaFoldDB" id="A0A9P1H6R2"/>